<sequence>MAMLEGPPSLRWLLNPVSTTGASLAPSFQTESRVSSEIEILVRDDTSEWMFSRDSSALRIGARHPLPPRDDNSGFDRIQVPSYTTFDPQSVSHNNKRRFHEIDDRNCRVSDGSSELAAQPKPVFYKNKTAMRAPPKPKLQQQHYYSAVSGAPVQPTLKDIYGNDGSMQYPYTGCPRAFDIFTQYDEMKIHLRRSTQIERLKWPSSGMFLTSSSKM</sequence>
<dbReference type="RefSeq" id="XP_060323725.1">
    <property type="nucleotide sequence ID" value="XM_060465971.1"/>
</dbReference>
<dbReference type="Proteomes" id="UP001175211">
    <property type="component" value="Unassembled WGS sequence"/>
</dbReference>
<comment type="caution">
    <text evidence="2">The sequence shown here is derived from an EMBL/GenBank/DDBJ whole genome shotgun (WGS) entry which is preliminary data.</text>
</comment>
<reference evidence="2" key="1">
    <citation type="submission" date="2023-06" db="EMBL/GenBank/DDBJ databases">
        <authorList>
            <consortium name="Lawrence Berkeley National Laboratory"/>
            <person name="Ahrendt S."/>
            <person name="Sahu N."/>
            <person name="Indic B."/>
            <person name="Wong-Bajracharya J."/>
            <person name="Merenyi Z."/>
            <person name="Ke H.-M."/>
            <person name="Monk M."/>
            <person name="Kocsube S."/>
            <person name="Drula E."/>
            <person name="Lipzen A."/>
            <person name="Balint B."/>
            <person name="Henrissat B."/>
            <person name="Andreopoulos B."/>
            <person name="Martin F.M."/>
            <person name="Harder C.B."/>
            <person name="Rigling D."/>
            <person name="Ford K.L."/>
            <person name="Foster G.D."/>
            <person name="Pangilinan J."/>
            <person name="Papanicolaou A."/>
            <person name="Barry K."/>
            <person name="LaButti K."/>
            <person name="Viragh M."/>
            <person name="Koriabine M."/>
            <person name="Yan M."/>
            <person name="Riley R."/>
            <person name="Champramary S."/>
            <person name="Plett K.L."/>
            <person name="Tsai I.J."/>
            <person name="Slot J."/>
            <person name="Sipos G."/>
            <person name="Plett J."/>
            <person name="Nagy L.G."/>
            <person name="Grigoriev I.V."/>
        </authorList>
    </citation>
    <scope>NUCLEOTIDE SEQUENCE</scope>
    <source>
        <strain evidence="2">CCBAS 213</strain>
    </source>
</reference>
<dbReference type="AlphaFoldDB" id="A0AA39MPD5"/>
<keyword evidence="3" id="KW-1185">Reference proteome</keyword>
<gene>
    <name evidence="2" type="ORF">EV420DRAFT_1129024</name>
</gene>
<organism evidence="2 3">
    <name type="scientific">Armillaria tabescens</name>
    <name type="common">Ringless honey mushroom</name>
    <name type="synonym">Agaricus tabescens</name>
    <dbReference type="NCBI Taxonomy" id="1929756"/>
    <lineage>
        <taxon>Eukaryota</taxon>
        <taxon>Fungi</taxon>
        <taxon>Dikarya</taxon>
        <taxon>Basidiomycota</taxon>
        <taxon>Agaricomycotina</taxon>
        <taxon>Agaricomycetes</taxon>
        <taxon>Agaricomycetidae</taxon>
        <taxon>Agaricales</taxon>
        <taxon>Marasmiineae</taxon>
        <taxon>Physalacriaceae</taxon>
        <taxon>Desarmillaria</taxon>
    </lineage>
</organism>
<proteinExistence type="predicted"/>
<accession>A0AA39MPD5</accession>
<feature type="compositionally biased region" description="Polar residues" evidence="1">
    <location>
        <begin position="81"/>
        <end position="92"/>
    </location>
</feature>
<name>A0AA39MPD5_ARMTA</name>
<dbReference type="GeneID" id="85349519"/>
<evidence type="ECO:0000256" key="1">
    <source>
        <dbReference type="SAM" id="MobiDB-lite"/>
    </source>
</evidence>
<dbReference type="EMBL" id="JAUEPS010000074">
    <property type="protein sequence ID" value="KAK0440870.1"/>
    <property type="molecule type" value="Genomic_DNA"/>
</dbReference>
<evidence type="ECO:0000313" key="3">
    <source>
        <dbReference type="Proteomes" id="UP001175211"/>
    </source>
</evidence>
<protein>
    <submittedName>
        <fullName evidence="2">Uncharacterized protein</fullName>
    </submittedName>
</protein>
<evidence type="ECO:0000313" key="2">
    <source>
        <dbReference type="EMBL" id="KAK0440870.1"/>
    </source>
</evidence>
<feature type="region of interest" description="Disordered" evidence="1">
    <location>
        <begin position="61"/>
        <end position="92"/>
    </location>
</feature>